<dbReference type="GeneID" id="92070983"/>
<sequence length="130" mass="14340">MLIQSTCVPRETSLLIKRKHSRTATPGILIPLTPTVDRPSITRTGNGDSVDQVGAALRRRWWPLVVYGIMGVWSTARWQIRQNPSSTRGKPKKRNMVPGLGFTTNGSKKPTRRRHAALMNVSATIGLAAI</sequence>
<protein>
    <submittedName>
        <fullName evidence="1">Uncharacterized protein</fullName>
    </submittedName>
</protein>
<name>A0ABR1QXJ8_9PEZI</name>
<dbReference type="Proteomes" id="UP001391051">
    <property type="component" value="Unassembled WGS sequence"/>
</dbReference>
<comment type="caution">
    <text evidence="1">The sequence shown here is derived from an EMBL/GenBank/DDBJ whole genome shotgun (WGS) entry which is preliminary data.</text>
</comment>
<organism evidence="1 2">
    <name type="scientific">Apiospora aurea</name>
    <dbReference type="NCBI Taxonomy" id="335848"/>
    <lineage>
        <taxon>Eukaryota</taxon>
        <taxon>Fungi</taxon>
        <taxon>Dikarya</taxon>
        <taxon>Ascomycota</taxon>
        <taxon>Pezizomycotina</taxon>
        <taxon>Sordariomycetes</taxon>
        <taxon>Xylariomycetidae</taxon>
        <taxon>Amphisphaeriales</taxon>
        <taxon>Apiosporaceae</taxon>
        <taxon>Apiospora</taxon>
    </lineage>
</organism>
<dbReference type="RefSeq" id="XP_066706814.1">
    <property type="nucleotide sequence ID" value="XM_066837921.1"/>
</dbReference>
<evidence type="ECO:0000313" key="1">
    <source>
        <dbReference type="EMBL" id="KAK7967422.1"/>
    </source>
</evidence>
<proteinExistence type="predicted"/>
<dbReference type="EMBL" id="JAQQWE010000001">
    <property type="protein sequence ID" value="KAK7967422.1"/>
    <property type="molecule type" value="Genomic_DNA"/>
</dbReference>
<accession>A0ABR1QXJ8</accession>
<gene>
    <name evidence="1" type="ORF">PG986_001699</name>
</gene>
<keyword evidence="2" id="KW-1185">Reference proteome</keyword>
<evidence type="ECO:0000313" key="2">
    <source>
        <dbReference type="Proteomes" id="UP001391051"/>
    </source>
</evidence>
<reference evidence="1 2" key="1">
    <citation type="submission" date="2023-01" db="EMBL/GenBank/DDBJ databases">
        <title>Analysis of 21 Apiospora genomes using comparative genomics revels a genus with tremendous synthesis potential of carbohydrate active enzymes and secondary metabolites.</title>
        <authorList>
            <person name="Sorensen T."/>
        </authorList>
    </citation>
    <scope>NUCLEOTIDE SEQUENCE [LARGE SCALE GENOMIC DNA]</scope>
    <source>
        <strain evidence="1 2">CBS 24483</strain>
    </source>
</reference>